<accession>A0A1D1VNV7</accession>
<proteinExistence type="predicted"/>
<dbReference type="AlphaFoldDB" id="A0A1D1VNV7"/>
<organism evidence="1 2">
    <name type="scientific">Ramazzottius varieornatus</name>
    <name type="common">Water bear</name>
    <name type="synonym">Tardigrade</name>
    <dbReference type="NCBI Taxonomy" id="947166"/>
    <lineage>
        <taxon>Eukaryota</taxon>
        <taxon>Metazoa</taxon>
        <taxon>Ecdysozoa</taxon>
        <taxon>Tardigrada</taxon>
        <taxon>Eutardigrada</taxon>
        <taxon>Parachela</taxon>
        <taxon>Hypsibioidea</taxon>
        <taxon>Ramazzottiidae</taxon>
        <taxon>Ramazzottius</taxon>
    </lineage>
</organism>
<gene>
    <name evidence="1" type="primary">RvY_13072-1</name>
    <name evidence="1" type="synonym">RvY_13072.1</name>
    <name evidence="1" type="ORF">RvY_13072</name>
</gene>
<comment type="caution">
    <text evidence="1">The sequence shown here is derived from an EMBL/GenBank/DDBJ whole genome shotgun (WGS) entry which is preliminary data.</text>
</comment>
<keyword evidence="2" id="KW-1185">Reference proteome</keyword>
<protein>
    <submittedName>
        <fullName evidence="1">Uncharacterized protein</fullName>
    </submittedName>
</protein>
<reference evidence="1 2" key="1">
    <citation type="journal article" date="2016" name="Nat. Commun.">
        <title>Extremotolerant tardigrade genome and improved radiotolerance of human cultured cells by tardigrade-unique protein.</title>
        <authorList>
            <person name="Hashimoto T."/>
            <person name="Horikawa D.D."/>
            <person name="Saito Y."/>
            <person name="Kuwahara H."/>
            <person name="Kozuka-Hata H."/>
            <person name="Shin-I T."/>
            <person name="Minakuchi Y."/>
            <person name="Ohishi K."/>
            <person name="Motoyama A."/>
            <person name="Aizu T."/>
            <person name="Enomoto A."/>
            <person name="Kondo K."/>
            <person name="Tanaka S."/>
            <person name="Hara Y."/>
            <person name="Koshikawa S."/>
            <person name="Sagara H."/>
            <person name="Miura T."/>
            <person name="Yokobori S."/>
            <person name="Miyagawa K."/>
            <person name="Suzuki Y."/>
            <person name="Kubo T."/>
            <person name="Oyama M."/>
            <person name="Kohara Y."/>
            <person name="Fujiyama A."/>
            <person name="Arakawa K."/>
            <person name="Katayama T."/>
            <person name="Toyoda A."/>
            <person name="Kunieda T."/>
        </authorList>
    </citation>
    <scope>NUCLEOTIDE SEQUENCE [LARGE SCALE GENOMIC DNA]</scope>
    <source>
        <strain evidence="1 2">YOKOZUNA-1</strain>
    </source>
</reference>
<name>A0A1D1VNV7_RAMVA</name>
<dbReference type="EMBL" id="BDGG01000008">
    <property type="protein sequence ID" value="GAV02516.1"/>
    <property type="molecule type" value="Genomic_DNA"/>
</dbReference>
<evidence type="ECO:0000313" key="2">
    <source>
        <dbReference type="Proteomes" id="UP000186922"/>
    </source>
</evidence>
<evidence type="ECO:0000313" key="1">
    <source>
        <dbReference type="EMBL" id="GAV02516.1"/>
    </source>
</evidence>
<dbReference type="Proteomes" id="UP000186922">
    <property type="component" value="Unassembled WGS sequence"/>
</dbReference>
<sequence>MDRERFILDCIAPHYKGCKAEFSECDTLIDYLAHCMECPEISKATRSQLVDVAVEQGKSQYSESFWNQNTLVCADDGCEVKDMESLREKLVKGRHLLFLISPIISSFLERSINMDHVMRKYEELKAVSKNIEHTMRV</sequence>